<name>A0ACC5ZVY5_9RHOB</name>
<organism evidence="1 2">
    <name type="scientific">Lutimaribacter degradans</name>
    <dbReference type="NCBI Taxonomy" id="2945989"/>
    <lineage>
        <taxon>Bacteria</taxon>
        <taxon>Pseudomonadati</taxon>
        <taxon>Pseudomonadota</taxon>
        <taxon>Alphaproteobacteria</taxon>
        <taxon>Rhodobacterales</taxon>
        <taxon>Roseobacteraceae</taxon>
        <taxon>Lutimaribacter</taxon>
    </lineage>
</organism>
<accession>A0ACC5ZVY5</accession>
<dbReference type="Proteomes" id="UP001203036">
    <property type="component" value="Unassembled WGS sequence"/>
</dbReference>
<sequence length="215" mass="23448">MTMPQIRVDIVSDIMCPWCIIGYKELEAAAAQTGVTLGLRWHPFELNPDMGPDGEEMTAHIMRKYGITQEQSAENRAVLKQRGAALGIDFAFAPGTRMRNSFRAHQLIDWAEGNDAQHDMKLALFAAHFSAGLNVDDIATLAGIAETLGLDASDAEAALHEGRHADAVRRKQAFWQQQGITGVPAMVFAQQYLVTGAQGPEGYAHILHQLVAEPA</sequence>
<gene>
    <name evidence="1" type="ORF">M8744_09405</name>
</gene>
<evidence type="ECO:0000313" key="2">
    <source>
        <dbReference type="Proteomes" id="UP001203036"/>
    </source>
</evidence>
<keyword evidence="2" id="KW-1185">Reference proteome</keyword>
<reference evidence="1" key="1">
    <citation type="submission" date="2022-06" db="EMBL/GenBank/DDBJ databases">
        <title>Lutimaribacter sp. EGI FJ00013, a novel bacterium isolated from a salt lake sediment enrichment.</title>
        <authorList>
            <person name="Gao L."/>
            <person name="Fang B.-Z."/>
            <person name="Li W.-J."/>
        </authorList>
    </citation>
    <scope>NUCLEOTIDE SEQUENCE</scope>
    <source>
        <strain evidence="1">EGI FJ00013</strain>
    </source>
</reference>
<dbReference type="EMBL" id="JAMQGO010000005">
    <property type="protein sequence ID" value="MCM2562360.1"/>
    <property type="molecule type" value="Genomic_DNA"/>
</dbReference>
<comment type="caution">
    <text evidence="1">The sequence shown here is derived from an EMBL/GenBank/DDBJ whole genome shotgun (WGS) entry which is preliminary data.</text>
</comment>
<proteinExistence type="predicted"/>
<evidence type="ECO:0000313" key="1">
    <source>
        <dbReference type="EMBL" id="MCM2562360.1"/>
    </source>
</evidence>
<protein>
    <submittedName>
        <fullName evidence="1">DsbA family oxidoreductase</fullName>
    </submittedName>
</protein>